<dbReference type="EMBL" id="LR721784">
    <property type="protein sequence ID" value="VVW45944.1"/>
    <property type="molecule type" value="Genomic_DNA"/>
</dbReference>
<dbReference type="Gramene" id="NC6G0252400.1">
    <property type="protein sequence ID" value="NC6G0252400.1:cds"/>
    <property type="gene ID" value="NC6G0252400"/>
</dbReference>
<gene>
    <name evidence="2" type="ORF">NYM_LOCUS21785</name>
</gene>
<sequence>MSIDVPPPVDEEKKEAGGAESALTNNVKKFDRCFSGLDLTIEAGSLRDVDSDKLKNGIKKWARAVVAYARQVSGYLTSPRH</sequence>
<reference evidence="2" key="1">
    <citation type="submission" date="2019-09" db="EMBL/GenBank/DDBJ databases">
        <authorList>
            <person name="Zhang L."/>
        </authorList>
    </citation>
    <scope>NUCLEOTIDE SEQUENCE</scope>
</reference>
<organism evidence="2">
    <name type="scientific">Nymphaea colorata</name>
    <name type="common">pocket water lily</name>
    <dbReference type="NCBI Taxonomy" id="210225"/>
    <lineage>
        <taxon>Eukaryota</taxon>
        <taxon>Viridiplantae</taxon>
        <taxon>Streptophyta</taxon>
        <taxon>Embryophyta</taxon>
        <taxon>Tracheophyta</taxon>
        <taxon>Spermatophyta</taxon>
        <taxon>Magnoliopsida</taxon>
        <taxon>Nymphaeales</taxon>
        <taxon>Nymphaeaceae</taxon>
        <taxon>Nymphaea</taxon>
    </lineage>
</organism>
<dbReference type="PANTHER" id="PTHR36484">
    <property type="entry name" value="OS01G0558700 PROTEIN"/>
    <property type="match status" value="1"/>
</dbReference>
<protein>
    <submittedName>
        <fullName evidence="2">Uncharacterized protein</fullName>
    </submittedName>
</protein>
<feature type="region of interest" description="Disordered" evidence="1">
    <location>
        <begin position="1"/>
        <end position="20"/>
    </location>
</feature>
<dbReference type="PANTHER" id="PTHR36484:SF2">
    <property type="entry name" value="OS01G0558700 PROTEIN"/>
    <property type="match status" value="1"/>
</dbReference>
<evidence type="ECO:0000313" key="2">
    <source>
        <dbReference type="EMBL" id="VVW45944.1"/>
    </source>
</evidence>
<evidence type="ECO:0000256" key="1">
    <source>
        <dbReference type="SAM" id="MobiDB-lite"/>
    </source>
</evidence>
<accession>A0A5K1E5N8</accession>
<name>A0A5K1E5N8_9MAGN</name>
<proteinExistence type="predicted"/>
<dbReference type="AlphaFoldDB" id="A0A5K1E5N8"/>